<comment type="caution">
    <text evidence="1">The sequence shown here is derived from an EMBL/GenBank/DDBJ whole genome shotgun (WGS) entry which is preliminary data.</text>
</comment>
<name>A0AAD3XZC6_NEPGR</name>
<proteinExistence type="predicted"/>
<organism evidence="1 2">
    <name type="scientific">Nepenthes gracilis</name>
    <name type="common">Slender pitcher plant</name>
    <dbReference type="NCBI Taxonomy" id="150966"/>
    <lineage>
        <taxon>Eukaryota</taxon>
        <taxon>Viridiplantae</taxon>
        <taxon>Streptophyta</taxon>
        <taxon>Embryophyta</taxon>
        <taxon>Tracheophyta</taxon>
        <taxon>Spermatophyta</taxon>
        <taxon>Magnoliopsida</taxon>
        <taxon>eudicotyledons</taxon>
        <taxon>Gunneridae</taxon>
        <taxon>Pentapetalae</taxon>
        <taxon>Caryophyllales</taxon>
        <taxon>Nepenthaceae</taxon>
        <taxon>Nepenthes</taxon>
    </lineage>
</organism>
<dbReference type="AlphaFoldDB" id="A0AAD3XZC6"/>
<dbReference type="Proteomes" id="UP001279734">
    <property type="component" value="Unassembled WGS sequence"/>
</dbReference>
<evidence type="ECO:0000313" key="2">
    <source>
        <dbReference type="Proteomes" id="UP001279734"/>
    </source>
</evidence>
<keyword evidence="2" id="KW-1185">Reference proteome</keyword>
<evidence type="ECO:0000313" key="1">
    <source>
        <dbReference type="EMBL" id="GMH23218.1"/>
    </source>
</evidence>
<sequence>MGACSKEWRSLGALLVASEDDSARLIRDMVGRLSPSESRLALEARYWDGIRLCRKIASLVAPHVPEGVFHPGNARIREASHLRNFHEEAAPSYLPD</sequence>
<accession>A0AAD3XZC6</accession>
<reference evidence="1" key="1">
    <citation type="submission" date="2023-05" db="EMBL/GenBank/DDBJ databases">
        <title>Nepenthes gracilis genome sequencing.</title>
        <authorList>
            <person name="Fukushima K."/>
        </authorList>
    </citation>
    <scope>NUCLEOTIDE SEQUENCE</scope>
    <source>
        <strain evidence="1">SING2019-196</strain>
    </source>
</reference>
<gene>
    <name evidence="1" type="ORF">Nepgr_025061</name>
</gene>
<dbReference type="EMBL" id="BSYO01000026">
    <property type="protein sequence ID" value="GMH23218.1"/>
    <property type="molecule type" value="Genomic_DNA"/>
</dbReference>
<protein>
    <submittedName>
        <fullName evidence="1">Uncharacterized protein</fullName>
    </submittedName>
</protein>